<dbReference type="InterPro" id="IPR036513">
    <property type="entry name" value="STAS_dom_sf"/>
</dbReference>
<keyword evidence="3 5" id="KW-1133">Transmembrane helix</keyword>
<dbReference type="PROSITE" id="PS50801">
    <property type="entry name" value="STAS"/>
    <property type="match status" value="1"/>
</dbReference>
<dbReference type="InterPro" id="IPR011547">
    <property type="entry name" value="SLC26A/SulP_dom"/>
</dbReference>
<feature type="domain" description="STAS" evidence="6">
    <location>
        <begin position="442"/>
        <end position="583"/>
    </location>
</feature>
<dbReference type="InterPro" id="IPR002645">
    <property type="entry name" value="STAS_dom"/>
</dbReference>
<keyword evidence="7" id="KW-1185">Reference proteome</keyword>
<comment type="subcellular location">
    <subcellularLocation>
        <location evidence="1">Membrane</location>
        <topology evidence="1">Multi-pass membrane protein</topology>
    </subcellularLocation>
</comment>
<evidence type="ECO:0000256" key="5">
    <source>
        <dbReference type="SAM" id="Phobius"/>
    </source>
</evidence>
<evidence type="ECO:0000313" key="7">
    <source>
        <dbReference type="Proteomes" id="UP000694867"/>
    </source>
</evidence>
<feature type="transmembrane region" description="Helical" evidence="5">
    <location>
        <begin position="7"/>
        <end position="23"/>
    </location>
</feature>
<dbReference type="GO" id="GO:0055085">
    <property type="term" value="P:transmembrane transport"/>
    <property type="evidence" value="ECO:0007669"/>
    <property type="project" value="InterPro"/>
</dbReference>
<evidence type="ECO:0000259" key="6">
    <source>
        <dbReference type="PROSITE" id="PS50801"/>
    </source>
</evidence>
<dbReference type="Proteomes" id="UP000694867">
    <property type="component" value="Unplaced"/>
</dbReference>
<dbReference type="GO" id="GO:0016020">
    <property type="term" value="C:membrane"/>
    <property type="evidence" value="ECO:0007669"/>
    <property type="project" value="UniProtKB-SubCell"/>
</dbReference>
<evidence type="ECO:0000256" key="2">
    <source>
        <dbReference type="ARBA" id="ARBA00022692"/>
    </source>
</evidence>
<dbReference type="SUPFAM" id="SSF52091">
    <property type="entry name" value="SpoIIaa-like"/>
    <property type="match status" value="1"/>
</dbReference>
<reference evidence="8" key="1">
    <citation type="submission" date="2025-08" db="UniProtKB">
        <authorList>
            <consortium name="RefSeq"/>
        </authorList>
    </citation>
    <scope>IDENTIFICATION</scope>
</reference>
<keyword evidence="4 5" id="KW-0472">Membrane</keyword>
<evidence type="ECO:0000256" key="3">
    <source>
        <dbReference type="ARBA" id="ARBA00022989"/>
    </source>
</evidence>
<dbReference type="Pfam" id="PF01740">
    <property type="entry name" value="STAS"/>
    <property type="match status" value="1"/>
</dbReference>
<feature type="transmembrane region" description="Helical" evidence="5">
    <location>
        <begin position="59"/>
        <end position="76"/>
    </location>
</feature>
<proteinExistence type="predicted"/>
<feature type="transmembrane region" description="Helical" evidence="5">
    <location>
        <begin position="389"/>
        <end position="418"/>
    </location>
</feature>
<feature type="transmembrane region" description="Helical" evidence="5">
    <location>
        <begin position="174"/>
        <end position="194"/>
    </location>
</feature>
<dbReference type="GeneID" id="100907745"/>
<evidence type="ECO:0000256" key="4">
    <source>
        <dbReference type="ARBA" id="ARBA00023136"/>
    </source>
</evidence>
<dbReference type="PANTHER" id="PTHR11814">
    <property type="entry name" value="SULFATE TRANSPORTER"/>
    <property type="match status" value="1"/>
</dbReference>
<name>A0AAJ6QST2_9ACAR</name>
<feature type="transmembrane region" description="Helical" evidence="5">
    <location>
        <begin position="88"/>
        <end position="110"/>
    </location>
</feature>
<organism evidence="7 8">
    <name type="scientific">Galendromus occidentalis</name>
    <name type="common">western predatory mite</name>
    <dbReference type="NCBI Taxonomy" id="34638"/>
    <lineage>
        <taxon>Eukaryota</taxon>
        <taxon>Metazoa</taxon>
        <taxon>Ecdysozoa</taxon>
        <taxon>Arthropoda</taxon>
        <taxon>Chelicerata</taxon>
        <taxon>Arachnida</taxon>
        <taxon>Acari</taxon>
        <taxon>Parasitiformes</taxon>
        <taxon>Mesostigmata</taxon>
        <taxon>Gamasina</taxon>
        <taxon>Phytoseioidea</taxon>
        <taxon>Phytoseiidae</taxon>
        <taxon>Typhlodrominae</taxon>
        <taxon>Galendromus</taxon>
    </lineage>
</organism>
<keyword evidence="2 5" id="KW-0812">Transmembrane</keyword>
<feature type="transmembrane region" description="Helical" evidence="5">
    <location>
        <begin position="352"/>
        <end position="369"/>
    </location>
</feature>
<dbReference type="Gene3D" id="3.30.750.24">
    <property type="entry name" value="STAS domain"/>
    <property type="match status" value="1"/>
</dbReference>
<evidence type="ECO:0000313" key="8">
    <source>
        <dbReference type="RefSeq" id="XP_003742730.1"/>
    </source>
</evidence>
<dbReference type="RefSeq" id="XP_003742730.1">
    <property type="nucleotide sequence ID" value="XM_003742682.2"/>
</dbReference>
<dbReference type="CDD" id="cd07042">
    <property type="entry name" value="STAS_SulP_like_sulfate_transporter"/>
    <property type="match status" value="1"/>
</dbReference>
<protein>
    <submittedName>
        <fullName evidence="8">LOW QUALITY PROTEIN: prestin-like</fullName>
    </submittedName>
</protein>
<dbReference type="KEGG" id="goe:100907745"/>
<accession>A0AAJ6QST2</accession>
<feature type="transmembrane region" description="Helical" evidence="5">
    <location>
        <begin position="326"/>
        <end position="345"/>
    </location>
</feature>
<feature type="non-terminal residue" evidence="8">
    <location>
        <position position="1"/>
    </location>
</feature>
<dbReference type="AlphaFoldDB" id="A0AAJ6QST2"/>
<dbReference type="InterPro" id="IPR001902">
    <property type="entry name" value="SLC26A/SulP_fam"/>
</dbReference>
<gene>
    <name evidence="8" type="primary">LOC100907745</name>
</gene>
<evidence type="ECO:0000256" key="1">
    <source>
        <dbReference type="ARBA" id="ARBA00004141"/>
    </source>
</evidence>
<dbReference type="Pfam" id="PF00916">
    <property type="entry name" value="Sulfate_transp"/>
    <property type="match status" value="1"/>
</dbReference>
<feature type="transmembrane region" description="Helical" evidence="5">
    <location>
        <begin position="292"/>
        <end position="314"/>
    </location>
</feature>
<dbReference type="NCBIfam" id="TIGR00815">
    <property type="entry name" value="sulP"/>
    <property type="match status" value="1"/>
</dbReference>
<sequence length="597" mass="65339">HDLKGDLIADLLAGITLAIFHVPQAFGYALIVGVPAVNGLYTAMFPMMMYILMGTSRQNSIGAFAVVCIMTSQVVFKARTALDLPDDMIVNVTAATSLLSGVYLLLFGLLKLGGLSVFLSDQFISGFTAGVSVHIGTSQLSGLFGFEVEHYSGAFSLVKTYVNFFTRVLHETHWPTLVFAVIAVVIILAVKIMVDPYLLRKIRMPFPIEMLMVILSIVVSKQFDLKGNNFKVIENIPHNLPVPTVPVISSALFQAVVIDALAIAVVSVTIDISLGRIWARERGYQISANQELFAVGACNVFGAFFGCFPVGASVPRSSLQFLAGGRTQLVSFFNVVLIAITIVALGPLFEKIPTVILSSIIVVSLKKIFMQVRDFTNFWAISKIDGHVWLVTFFATVILNVQLGLICGVIFSLLTLVFKIQMPKTYLLGMIPDTDFYVPIKLYVQAIEIPGVKIFHFGGPLHFGNAEFFRTELGRRTNIGGHQYANPIAEDMKHNDSADVVWRPAQQVKAKTIILDFSRITFVDGTSAQVLKEVVESYHKLGLTICVAGCSSAVYSLLRKAGVSEIVLEPLFFPTIHDAVMSVTRNPTTVVHIHAVE</sequence>